<keyword evidence="5" id="KW-0812">Transmembrane</keyword>
<feature type="compositionally biased region" description="Basic and acidic residues" evidence="4">
    <location>
        <begin position="415"/>
        <end position="437"/>
    </location>
</feature>
<evidence type="ECO:0000256" key="3">
    <source>
        <dbReference type="ARBA" id="ARBA00022679"/>
    </source>
</evidence>
<dbReference type="GeneID" id="19121533"/>
<proteinExistence type="inferred from homology"/>
<feature type="transmembrane region" description="Helical" evidence="5">
    <location>
        <begin position="7"/>
        <end position="27"/>
    </location>
</feature>
<dbReference type="HOGENOM" id="CLU_042541_0_0_1"/>
<evidence type="ECO:0000256" key="5">
    <source>
        <dbReference type="SAM" id="Phobius"/>
    </source>
</evidence>
<dbReference type="RefSeq" id="XP_007691778.1">
    <property type="nucleotide sequence ID" value="XM_007693588.1"/>
</dbReference>
<organism evidence="6 7">
    <name type="scientific">Bipolaris oryzae ATCC 44560</name>
    <dbReference type="NCBI Taxonomy" id="930090"/>
    <lineage>
        <taxon>Eukaryota</taxon>
        <taxon>Fungi</taxon>
        <taxon>Dikarya</taxon>
        <taxon>Ascomycota</taxon>
        <taxon>Pezizomycotina</taxon>
        <taxon>Dothideomycetes</taxon>
        <taxon>Pleosporomycetidae</taxon>
        <taxon>Pleosporales</taxon>
        <taxon>Pleosporineae</taxon>
        <taxon>Pleosporaceae</taxon>
        <taxon>Bipolaris</taxon>
    </lineage>
</organism>
<dbReference type="InterPro" id="IPR008630">
    <property type="entry name" value="Glyco_trans_34"/>
</dbReference>
<dbReference type="eggNOG" id="ENOG502SHP1">
    <property type="taxonomic scope" value="Eukaryota"/>
</dbReference>
<dbReference type="GO" id="GO:0016757">
    <property type="term" value="F:glycosyltransferase activity"/>
    <property type="evidence" value="ECO:0007669"/>
    <property type="project" value="UniProtKB-KW"/>
</dbReference>
<dbReference type="Pfam" id="PF05637">
    <property type="entry name" value="Glyco_transf_34"/>
    <property type="match status" value="1"/>
</dbReference>
<name>W6ZDW8_COCMI</name>
<keyword evidence="5" id="KW-0472">Membrane</keyword>
<dbReference type="Gene3D" id="3.90.550.10">
    <property type="entry name" value="Spore Coat Polysaccharide Biosynthesis Protein SpsA, Chain A"/>
    <property type="match status" value="1"/>
</dbReference>
<protein>
    <submittedName>
        <fullName evidence="6">Glycosyltransferase family 34 protein</fullName>
    </submittedName>
</protein>
<dbReference type="EMBL" id="KI964090">
    <property type="protein sequence ID" value="EUC41706.1"/>
    <property type="molecule type" value="Genomic_DNA"/>
</dbReference>
<accession>W6ZDW8</accession>
<dbReference type="GO" id="GO:0000139">
    <property type="term" value="C:Golgi membrane"/>
    <property type="evidence" value="ECO:0007669"/>
    <property type="project" value="TreeGrafter"/>
</dbReference>
<evidence type="ECO:0000256" key="4">
    <source>
        <dbReference type="SAM" id="MobiDB-lite"/>
    </source>
</evidence>
<keyword evidence="7" id="KW-1185">Reference proteome</keyword>
<dbReference type="Proteomes" id="UP000054032">
    <property type="component" value="Unassembled WGS sequence"/>
</dbReference>
<dbReference type="KEGG" id="bor:COCMIDRAFT_29570"/>
<keyword evidence="2" id="KW-0328">Glycosyltransferase</keyword>
<reference evidence="6 7" key="1">
    <citation type="journal article" date="2013" name="PLoS Genet.">
        <title>Comparative genome structure, secondary metabolite, and effector coding capacity across Cochliobolus pathogens.</title>
        <authorList>
            <person name="Condon B.J."/>
            <person name="Leng Y."/>
            <person name="Wu D."/>
            <person name="Bushley K.E."/>
            <person name="Ohm R.A."/>
            <person name="Otillar R."/>
            <person name="Martin J."/>
            <person name="Schackwitz W."/>
            <person name="Grimwood J."/>
            <person name="MohdZainudin N."/>
            <person name="Xue C."/>
            <person name="Wang R."/>
            <person name="Manning V.A."/>
            <person name="Dhillon B."/>
            <person name="Tu Z.J."/>
            <person name="Steffenson B.J."/>
            <person name="Salamov A."/>
            <person name="Sun H."/>
            <person name="Lowry S."/>
            <person name="LaButti K."/>
            <person name="Han J."/>
            <person name="Copeland A."/>
            <person name="Lindquist E."/>
            <person name="Barry K."/>
            <person name="Schmutz J."/>
            <person name="Baker S.E."/>
            <person name="Ciuffetti L.M."/>
            <person name="Grigoriev I.V."/>
            <person name="Zhong S."/>
            <person name="Turgeon B.G."/>
        </authorList>
    </citation>
    <scope>NUCLEOTIDE SEQUENCE [LARGE SCALE GENOMIC DNA]</scope>
    <source>
        <strain evidence="6 7">ATCC 44560</strain>
    </source>
</reference>
<dbReference type="PANTHER" id="PTHR31306">
    <property type="entry name" value="ALPHA-1,6-MANNOSYLTRANSFERASE MNN11-RELATED"/>
    <property type="match status" value="1"/>
</dbReference>
<dbReference type="GO" id="GO:0006487">
    <property type="term" value="P:protein N-linked glycosylation"/>
    <property type="evidence" value="ECO:0007669"/>
    <property type="project" value="TreeGrafter"/>
</dbReference>
<feature type="region of interest" description="Disordered" evidence="4">
    <location>
        <begin position="464"/>
        <end position="498"/>
    </location>
</feature>
<evidence type="ECO:0000256" key="2">
    <source>
        <dbReference type="ARBA" id="ARBA00022676"/>
    </source>
</evidence>
<evidence type="ECO:0000313" key="6">
    <source>
        <dbReference type="EMBL" id="EUC41706.1"/>
    </source>
</evidence>
<dbReference type="PANTHER" id="PTHR31306:SF8">
    <property type="entry name" value="GLYCOSYLTRANSFERASE FAMILY 34 PROTEIN"/>
    <property type="match status" value="1"/>
</dbReference>
<dbReference type="SUPFAM" id="SSF53448">
    <property type="entry name" value="Nucleotide-diphospho-sugar transferases"/>
    <property type="match status" value="1"/>
</dbReference>
<gene>
    <name evidence="6" type="ORF">COCMIDRAFT_29570</name>
</gene>
<comment type="similarity">
    <text evidence="1">Belongs to the glycosyltransferase 34 family.</text>
</comment>
<dbReference type="InterPro" id="IPR029044">
    <property type="entry name" value="Nucleotide-diphossugar_trans"/>
</dbReference>
<evidence type="ECO:0000256" key="1">
    <source>
        <dbReference type="ARBA" id="ARBA00005664"/>
    </source>
</evidence>
<dbReference type="OrthoDB" id="407658at2759"/>
<sequence length="498" mass="56207">MHRAASLVPKILLGILSLCIFYQVYWLEPEPVALQQSDISKSTWFQDAQKPQSQDVQGSNSPTLSASDVFIPLPPSSSTPSLFVTSALLASSTSASSASSTPTPSLDYSKTHISYGHTQCMPDFDKHWRQQAVIRKESCAKHAPFETKETRRVALSSITTGKKVEAYQRAVQSHMLHAAVHDISAHILCEDLADGAWNKIAFLLHLVQNELLKPKNKRLEWILWIDRDAIIIDPCRPLSSFLPPDTPEYANVNLIVNRDAGDLNAGLFLFKVNEWSANLFSTILGYRYYRPDDKLPSAEQTAMSRLISEPAWAGKVAWVPWYWFNAYPAPNNSIVDFAAGNEPKSLKWFQARKGHFVVHFAGDDGRSARMLEWEDVIETMDVWREGTAKVDVTAEVKRYWDAFRSGALKLWQKTGDPRDKEKEAKEEEARKKEEMMRVKEMEEVQEAKKALELGIVEEATEVRQGERLEVDETANPGGFKRPYEDVADGSNHDDGQLP</sequence>
<evidence type="ECO:0000313" key="7">
    <source>
        <dbReference type="Proteomes" id="UP000054032"/>
    </source>
</evidence>
<feature type="region of interest" description="Disordered" evidence="4">
    <location>
        <begin position="414"/>
        <end position="437"/>
    </location>
</feature>
<keyword evidence="3 6" id="KW-0808">Transferase</keyword>
<keyword evidence="5" id="KW-1133">Transmembrane helix</keyword>
<dbReference type="AlphaFoldDB" id="W6ZDW8"/>